<dbReference type="PANTHER" id="PTHR43140:SF1">
    <property type="entry name" value="TYPE I RESTRICTION ENZYME ECOKI SPECIFICITY SUBUNIT"/>
    <property type="match status" value="1"/>
</dbReference>
<keyword evidence="3" id="KW-0238">DNA-binding</keyword>
<protein>
    <submittedName>
        <fullName evidence="5">Restriction endonuclease subunit S</fullName>
    </submittedName>
</protein>
<dbReference type="Gene3D" id="3.90.220.20">
    <property type="entry name" value="DNA methylase specificity domains"/>
    <property type="match status" value="2"/>
</dbReference>
<evidence type="ECO:0000259" key="4">
    <source>
        <dbReference type="Pfam" id="PF01420"/>
    </source>
</evidence>
<keyword evidence="5" id="KW-0378">Hydrolase</keyword>
<keyword evidence="2" id="KW-0680">Restriction system</keyword>
<dbReference type="InterPro" id="IPR051212">
    <property type="entry name" value="Type-I_RE_S_subunit"/>
</dbReference>
<accession>A0ABX0L3W0</accession>
<dbReference type="CDD" id="cd16961">
    <property type="entry name" value="RMtype1_S_TRD-CR_like"/>
    <property type="match status" value="1"/>
</dbReference>
<dbReference type="InterPro" id="IPR000055">
    <property type="entry name" value="Restrct_endonuc_typeI_TRD"/>
</dbReference>
<dbReference type="GO" id="GO:0004519">
    <property type="term" value="F:endonuclease activity"/>
    <property type="evidence" value="ECO:0007669"/>
    <property type="project" value="UniProtKB-KW"/>
</dbReference>
<dbReference type="Pfam" id="PF01420">
    <property type="entry name" value="Methylase_S"/>
    <property type="match status" value="1"/>
</dbReference>
<comment type="similarity">
    <text evidence="1">Belongs to the type-I restriction system S methylase family.</text>
</comment>
<keyword evidence="5" id="KW-0540">Nuclease</keyword>
<comment type="caution">
    <text evidence="5">The sequence shown here is derived from an EMBL/GenBank/DDBJ whole genome shotgun (WGS) entry which is preliminary data.</text>
</comment>
<proteinExistence type="inferred from homology"/>
<evidence type="ECO:0000313" key="5">
    <source>
        <dbReference type="EMBL" id="NHQ87318.1"/>
    </source>
</evidence>
<organism evidence="5 6">
    <name type="scientific">Iodobacter violaceini</name>
    <dbReference type="NCBI Taxonomy" id="3044271"/>
    <lineage>
        <taxon>Bacteria</taxon>
        <taxon>Pseudomonadati</taxon>
        <taxon>Pseudomonadota</taxon>
        <taxon>Betaproteobacteria</taxon>
        <taxon>Neisseriales</taxon>
        <taxon>Chitinibacteraceae</taxon>
        <taxon>Iodobacter</taxon>
    </lineage>
</organism>
<evidence type="ECO:0000256" key="1">
    <source>
        <dbReference type="ARBA" id="ARBA00010923"/>
    </source>
</evidence>
<sequence>MATASAYPGYRAARMRWLPPVPEYWNEQRAKTFFREVDERSKTGQEELLSVSHLTGVTPRSQKKVTMFKAASYVGSKLCQPGDIVINTLWAWMAALGASRHVGIVSPAYGVYRPHSADSFNPAYLDYLLRTRAYVAEYIGRSTGIRSSRLRLYPNQFLDIALIQPPRPEQDQIVAYLRAQDAHIARLIKTKRDLIALLTEQKLRIIDHAVTRGLDSSVTLKPSGIEWLDEIPEHWEVQRLKNVANVVLGKMLTTEAKDADGEFKPYLRSTNVQWIKPDVRDVKEMWIAKSEMAQLRVRKGDLLVSEGGEVGRACMWSDELPECYIQNSVHRVAVKPTMLSDFLFHQFFVYGKRGRFNAIVNRVSIAHLTREKLVTIPFTVPPVPEQKAICRWIADECQPLDEAIQRAKDEIDLIREYRDRLIADVVTGQVDVRGWQPSPEDVVDDAVLAALGDENEDVTEEEDGDGKD</sequence>
<dbReference type="Gene3D" id="1.10.287.1120">
    <property type="entry name" value="Bipartite methylase S protein"/>
    <property type="match status" value="1"/>
</dbReference>
<keyword evidence="5" id="KW-0255">Endonuclease</keyword>
<evidence type="ECO:0000313" key="6">
    <source>
        <dbReference type="Proteomes" id="UP000712570"/>
    </source>
</evidence>
<feature type="domain" description="Type I restriction modification DNA specificity" evidence="4">
    <location>
        <begin position="232"/>
        <end position="391"/>
    </location>
</feature>
<evidence type="ECO:0000256" key="2">
    <source>
        <dbReference type="ARBA" id="ARBA00022747"/>
    </source>
</evidence>
<dbReference type="EMBL" id="JAAOLX010000007">
    <property type="protein sequence ID" value="NHQ87318.1"/>
    <property type="molecule type" value="Genomic_DNA"/>
</dbReference>
<keyword evidence="6" id="KW-1185">Reference proteome</keyword>
<evidence type="ECO:0000256" key="3">
    <source>
        <dbReference type="ARBA" id="ARBA00023125"/>
    </source>
</evidence>
<name>A0ABX0L3W0_9NEIS</name>
<dbReference type="Proteomes" id="UP000712570">
    <property type="component" value="Unassembled WGS sequence"/>
</dbReference>
<dbReference type="PANTHER" id="PTHR43140">
    <property type="entry name" value="TYPE-1 RESTRICTION ENZYME ECOKI SPECIFICITY PROTEIN"/>
    <property type="match status" value="1"/>
</dbReference>
<reference evidence="5 6" key="1">
    <citation type="submission" date="2020-03" db="EMBL/GenBank/DDBJ databases">
        <title>Draft genome sequence of environmentally isolated violet-colored cultures.</title>
        <authorList>
            <person name="Wilson H.S."/>
        </authorList>
    </citation>
    <scope>NUCLEOTIDE SEQUENCE [LARGE SCALE GENOMIC DNA]</scope>
    <source>
        <strain evidence="5 6">HSC-16F04</strain>
    </source>
</reference>
<gene>
    <name evidence="5" type="ORF">HA050_14475</name>
</gene>
<dbReference type="SUPFAM" id="SSF116734">
    <property type="entry name" value="DNA methylase specificity domain"/>
    <property type="match status" value="2"/>
</dbReference>
<dbReference type="InterPro" id="IPR044946">
    <property type="entry name" value="Restrct_endonuc_typeI_TRD_sf"/>
</dbReference>